<dbReference type="InterPro" id="IPR028203">
    <property type="entry name" value="PSII_CF48-like_dom"/>
</dbReference>
<dbReference type="CDD" id="cd15482">
    <property type="entry name" value="Sialidase_non-viral"/>
    <property type="match status" value="1"/>
</dbReference>
<evidence type="ECO:0000313" key="7">
    <source>
        <dbReference type="EMBL" id="MBK9982036.1"/>
    </source>
</evidence>
<evidence type="ECO:0000256" key="1">
    <source>
        <dbReference type="ARBA" id="ARBA00022531"/>
    </source>
</evidence>
<dbReference type="Pfam" id="PF19408">
    <property type="entry name" value="PKD_6"/>
    <property type="match status" value="2"/>
</dbReference>
<evidence type="ECO:0000256" key="2">
    <source>
        <dbReference type="ARBA" id="ARBA00023276"/>
    </source>
</evidence>
<accession>A0A9D7STK1</accession>
<protein>
    <submittedName>
        <fullName evidence="7">T9SS type A sorting domain-containing protein</fullName>
    </submittedName>
</protein>
<dbReference type="InterPro" id="IPR045829">
    <property type="entry name" value="PKD_6"/>
</dbReference>
<dbReference type="Proteomes" id="UP000808337">
    <property type="component" value="Unassembled WGS sequence"/>
</dbReference>
<comment type="caution">
    <text evidence="7">The sequence shown here is derived from an EMBL/GenBank/DDBJ whole genome shotgun (WGS) entry which is preliminary data.</text>
</comment>
<dbReference type="NCBIfam" id="TIGR04183">
    <property type="entry name" value="Por_Secre_tail"/>
    <property type="match status" value="1"/>
</dbReference>
<evidence type="ECO:0000259" key="5">
    <source>
        <dbReference type="Pfam" id="PF18962"/>
    </source>
</evidence>
<dbReference type="PANTHER" id="PTHR47199">
    <property type="entry name" value="PHOTOSYSTEM II STABILITY/ASSEMBLY FACTOR HCF136, CHLOROPLASTIC"/>
    <property type="match status" value="1"/>
</dbReference>
<dbReference type="GO" id="GO:0009523">
    <property type="term" value="C:photosystem II"/>
    <property type="evidence" value="ECO:0007669"/>
    <property type="project" value="UniProtKB-KW"/>
</dbReference>
<evidence type="ECO:0000256" key="3">
    <source>
        <dbReference type="SAM" id="SignalP"/>
    </source>
</evidence>
<keyword evidence="2" id="KW-0604">Photosystem II</keyword>
<organism evidence="7 8">
    <name type="scientific">Candidatus Opimibacter skivensis</name>
    <dbReference type="NCBI Taxonomy" id="2982028"/>
    <lineage>
        <taxon>Bacteria</taxon>
        <taxon>Pseudomonadati</taxon>
        <taxon>Bacteroidota</taxon>
        <taxon>Saprospiria</taxon>
        <taxon>Saprospirales</taxon>
        <taxon>Saprospiraceae</taxon>
        <taxon>Candidatus Opimibacter</taxon>
    </lineage>
</organism>
<dbReference type="InterPro" id="IPR026444">
    <property type="entry name" value="Secre_tail"/>
</dbReference>
<reference evidence="7 8" key="1">
    <citation type="submission" date="2020-10" db="EMBL/GenBank/DDBJ databases">
        <title>Connecting structure to function with the recovery of over 1000 high-quality activated sludge metagenome-assembled genomes encoding full-length rRNA genes using long-read sequencing.</title>
        <authorList>
            <person name="Singleton C.M."/>
            <person name="Petriglieri F."/>
            <person name="Kristensen J.M."/>
            <person name="Kirkegaard R.H."/>
            <person name="Michaelsen T.Y."/>
            <person name="Andersen M.H."/>
            <person name="Karst S.M."/>
            <person name="Dueholm M.S."/>
            <person name="Nielsen P.H."/>
            <person name="Albertsen M."/>
        </authorList>
    </citation>
    <scope>NUCLEOTIDE SEQUENCE [LARGE SCALE GENOMIC DNA]</scope>
    <source>
        <strain evidence="7">Ribe_18-Q3-R11-54_MAXAC.273</strain>
    </source>
</reference>
<dbReference type="PANTHER" id="PTHR47199:SF2">
    <property type="entry name" value="PHOTOSYSTEM II STABILITY_ASSEMBLY FACTOR HCF136, CHLOROPLASTIC"/>
    <property type="match status" value="1"/>
</dbReference>
<dbReference type="AlphaFoldDB" id="A0A9D7STK1"/>
<dbReference type="EMBL" id="JADKGY010000001">
    <property type="protein sequence ID" value="MBK9982036.1"/>
    <property type="molecule type" value="Genomic_DNA"/>
</dbReference>
<evidence type="ECO:0000259" key="6">
    <source>
        <dbReference type="Pfam" id="PF19408"/>
    </source>
</evidence>
<feature type="domain" description="PKD-like" evidence="6">
    <location>
        <begin position="604"/>
        <end position="675"/>
    </location>
</feature>
<feature type="domain" description="PKD-like" evidence="6">
    <location>
        <begin position="688"/>
        <end position="759"/>
    </location>
</feature>
<feature type="domain" description="Secretion system C-terminal sorting" evidence="5">
    <location>
        <begin position="933"/>
        <end position="999"/>
    </location>
</feature>
<sequence>MKLSLFSFISTTILLFTLHPAQAQWSRQYPLPKLEDVLDIDVSADGYGFAVGANDLILRSQAGNNKWDMLPGFGEGWRFEAVDYLDGSGGSIAAAGGVGLILTIDKGNNWNAIADAPIGIKALKIISPTHIIVAATDDVYVWNNATWTHLNVQATAAFKGAFILDEQHIWAYTFTTSPTIYYTSNGGTNWNSSASVPKVDVVTFFDAQNGIALDGRNVYKSTNGGAAWTEIAPNGLSNSANDVAFGATSNVLVAATLNAKPNISTDGGMTWNAITIPLVNQRSHSVTALSNTEFWIGNDLSGVMHSTDGGMTWAETCGPTRNLIQDVYFVNRNTGFAIGQKGMLLRTVDAGAHWDNISFGNRSHLCIFGLNVNDLWIGTSQRILHSVNAGDNWTEAIIFPAGNINDILAISHDRILAASTTGTIYLSKNAGMTWDSVYSSGLQMRSIARIDDQHYMATGYNGVIVRSDDQGQTWHLVTIPEAGLQYEQSFFLNGEGWLITSSFKRSMWHTTDGGNTWDTLGLPLDRFWDGLYFITRDTGVIVGRTATEGRAYLTYDGGHHWQPGYITGYPLYGATGSPNPNGTAWIFGYGSDIENLLYCNTPPSIGNFVGDLFPCEKDTVLYTLSSQNVDEFTWHFPPGWEILGNPNNDSLEVVIGTNSGNITVLGSNICGETGQLSNSVSPKKLPVIQNIVGDIHPCLGSVVNYSVIQSNVTDFVWSVPGDWSIQGNSNQSSIMVLVGSIGGSITVHGSNLCGTTMTQVHPVSTFPLPTISLISAELDPCPGDTADYFIQIDANLSYSLTSEGLDDWTLLSTAPGGHIKFIAGTVPGVLHITAMNDCGPSAPLTLNLDPVFVPQVTILNTGTQLIATSGGVSYQWFLNGLPLSGATNDTITPTLAGTYSVLVLFNTGCKSFSLPVDVVISGTSNPYYLPLNVYPVPATDQLFISGINGEYTFSIIDLLGKRITTDKANENKIQIGYLTEGMYLLKVEQEGRTYLSKFIRN</sequence>
<dbReference type="Pfam" id="PF14870">
    <property type="entry name" value="PSII_BNR"/>
    <property type="match status" value="1"/>
</dbReference>
<evidence type="ECO:0000259" key="4">
    <source>
        <dbReference type="Pfam" id="PF14870"/>
    </source>
</evidence>
<evidence type="ECO:0000313" key="8">
    <source>
        <dbReference type="Proteomes" id="UP000808337"/>
    </source>
</evidence>
<keyword evidence="1" id="KW-0602">Photosynthesis</keyword>
<gene>
    <name evidence="7" type="ORF">IPP15_06340</name>
</gene>
<feature type="domain" description="Photosynthesis system II assembly factor Ycf48/Hcf136-like" evidence="4">
    <location>
        <begin position="319"/>
        <end position="458"/>
    </location>
</feature>
<dbReference type="GO" id="GO:0015979">
    <property type="term" value="P:photosynthesis"/>
    <property type="evidence" value="ECO:0007669"/>
    <property type="project" value="UniProtKB-KW"/>
</dbReference>
<dbReference type="Gene3D" id="2.130.10.10">
    <property type="entry name" value="YVTN repeat-like/Quinoprotein amine dehydrogenase"/>
    <property type="match status" value="3"/>
</dbReference>
<keyword evidence="3" id="KW-0732">Signal</keyword>
<dbReference type="SUPFAM" id="SSF110296">
    <property type="entry name" value="Oligoxyloglucan reducing end-specific cellobiohydrolase"/>
    <property type="match status" value="3"/>
</dbReference>
<proteinExistence type="predicted"/>
<feature type="chain" id="PRO_5039314278" evidence="3">
    <location>
        <begin position="24"/>
        <end position="1001"/>
    </location>
</feature>
<dbReference type="Pfam" id="PF18962">
    <property type="entry name" value="Por_Secre_tail"/>
    <property type="match status" value="1"/>
</dbReference>
<dbReference type="InterPro" id="IPR015943">
    <property type="entry name" value="WD40/YVTN_repeat-like_dom_sf"/>
</dbReference>
<feature type="signal peptide" evidence="3">
    <location>
        <begin position="1"/>
        <end position="23"/>
    </location>
</feature>
<name>A0A9D7STK1_9BACT</name>